<gene>
    <name evidence="3 6" type="primary">metZ</name>
    <name evidence="6" type="ORF">CCY01nite_46410</name>
</gene>
<dbReference type="Pfam" id="PF01053">
    <property type="entry name" value="Cys_Met_Meta_PP"/>
    <property type="match status" value="1"/>
</dbReference>
<keyword evidence="2 3" id="KW-0663">Pyridoxal phosphate</keyword>
<dbReference type="PANTHER" id="PTHR11808">
    <property type="entry name" value="TRANS-SULFURATION ENZYME FAMILY MEMBER"/>
    <property type="match status" value="1"/>
</dbReference>
<dbReference type="HAMAP" id="MF_02056">
    <property type="entry name" value="MetZ"/>
    <property type="match status" value="1"/>
</dbReference>
<dbReference type="GO" id="GO:0016765">
    <property type="term" value="F:transferase activity, transferring alkyl or aryl (other than methyl) groups"/>
    <property type="evidence" value="ECO:0007669"/>
    <property type="project" value="UniProtKB-UniRule"/>
</dbReference>
<dbReference type="RefSeq" id="WP_146866887.1">
    <property type="nucleotide sequence ID" value="NZ_BKAU01000006.1"/>
</dbReference>
<dbReference type="GO" id="GO:0030170">
    <property type="term" value="F:pyridoxal phosphate binding"/>
    <property type="evidence" value="ECO:0007669"/>
    <property type="project" value="UniProtKB-UniRule"/>
</dbReference>
<dbReference type="CDD" id="cd00614">
    <property type="entry name" value="CGS_like"/>
    <property type="match status" value="1"/>
</dbReference>
<dbReference type="PANTHER" id="PTHR11808:SF80">
    <property type="entry name" value="CYSTATHIONINE GAMMA-LYASE"/>
    <property type="match status" value="1"/>
</dbReference>
<accession>A0A512RRQ5</accession>
<comment type="catalytic activity">
    <reaction evidence="3">
        <text>O-succinyl-L-homoserine + hydrogen sulfide = L-homocysteine + succinate</text>
        <dbReference type="Rhea" id="RHEA:27826"/>
        <dbReference type="ChEBI" id="CHEBI:29919"/>
        <dbReference type="ChEBI" id="CHEBI:30031"/>
        <dbReference type="ChEBI" id="CHEBI:57661"/>
        <dbReference type="ChEBI" id="CHEBI:58199"/>
    </reaction>
</comment>
<evidence type="ECO:0000256" key="1">
    <source>
        <dbReference type="ARBA" id="ARBA00001933"/>
    </source>
</evidence>
<dbReference type="EMBL" id="BKAU01000006">
    <property type="protein sequence ID" value="GEP98381.1"/>
    <property type="molecule type" value="Genomic_DNA"/>
</dbReference>
<protein>
    <recommendedName>
        <fullName evidence="3">O-succinylhomoserine sulfhydrylase</fullName>
        <shortName evidence="3">OSH sulfhydrylase</shortName>
        <shortName evidence="3">OSHS sulfhydrylase</shortName>
        <ecNumber evidence="3">2.5.1.-</ecNumber>
    </recommendedName>
</protein>
<dbReference type="PIRSF" id="PIRSF001434">
    <property type="entry name" value="CGS"/>
    <property type="match status" value="1"/>
</dbReference>
<sequence length="397" mass="43649">MKKRKNKPTYHPETQAIRIQSERTSHMEHSGPLYLTSSFCYEDSEAMRAAFADETDAFIYSRFSNPTVDEFIQRMCALEGAESGFATASGMSAVFGSFMAFLKTGDHLLSSQSIFGSTHTVITKFLPKWGIEYTYFDMTKPETIEALIKPNTKMIFVETPSNPGLDVIDLAALAKIAKKHKVILNVDNCFATPVLQKPLSLGADLVTHSATKWIDGQGRVLGGIVLGRKELVDEVYAFCRSTGPSMSPFNAWVLSRSLETLHIRMARHSESATSLAKALEGNPHLEWVKYPMLASHPQHEIAKQQMTGGGGIVCFEIKGGLERGRRFLDQLELLSLTANLGDSRSIASHPASTTHAKLSEADRLKSGITPGLIRISVGLEHFSDIIADIEQALEASK</sequence>
<comment type="subunit">
    <text evidence="3">Homotetramer.</text>
</comment>
<evidence type="ECO:0000313" key="6">
    <source>
        <dbReference type="EMBL" id="GEP98381.1"/>
    </source>
</evidence>
<keyword evidence="3" id="KW-0028">Amino-acid biosynthesis</keyword>
<dbReference type="UniPathway" id="UPA00051">
    <property type="reaction ID" value="UER00449"/>
</dbReference>
<dbReference type="FunFam" id="3.90.1150.10:FF:000033">
    <property type="entry name" value="Cystathionine gamma-synthase"/>
    <property type="match status" value="1"/>
</dbReference>
<comment type="caution">
    <text evidence="6">The sequence shown here is derived from an EMBL/GenBank/DDBJ whole genome shotgun (WGS) entry which is preliminary data.</text>
</comment>
<comment type="cofactor">
    <cofactor evidence="1 3 5">
        <name>pyridoxal 5'-phosphate</name>
        <dbReference type="ChEBI" id="CHEBI:597326"/>
    </cofactor>
</comment>
<dbReference type="InterPro" id="IPR000277">
    <property type="entry name" value="Cys/Met-Metab_PyrdxlP-dep_enz"/>
</dbReference>
<evidence type="ECO:0000256" key="4">
    <source>
        <dbReference type="PIRSR" id="PIRSR001434-2"/>
    </source>
</evidence>
<dbReference type="InterPro" id="IPR054542">
    <property type="entry name" value="Cys_met_metab_PP"/>
</dbReference>
<evidence type="ECO:0000256" key="5">
    <source>
        <dbReference type="RuleBase" id="RU362118"/>
    </source>
</evidence>
<dbReference type="SUPFAM" id="SSF53383">
    <property type="entry name" value="PLP-dependent transferases"/>
    <property type="match status" value="1"/>
</dbReference>
<organism evidence="6 7">
    <name type="scientific">Chitinophaga cymbidii</name>
    <dbReference type="NCBI Taxonomy" id="1096750"/>
    <lineage>
        <taxon>Bacteria</taxon>
        <taxon>Pseudomonadati</taxon>
        <taxon>Bacteroidota</taxon>
        <taxon>Chitinophagia</taxon>
        <taxon>Chitinophagales</taxon>
        <taxon>Chitinophagaceae</taxon>
        <taxon>Chitinophaga</taxon>
    </lineage>
</organism>
<comment type="function">
    <text evidence="3">Catalyzes the formation of L-homocysteine from O-succinyl-L-homoserine (OSHS) and hydrogen sulfide.</text>
</comment>
<dbReference type="OrthoDB" id="9803729at2"/>
<keyword evidence="3" id="KW-0808">Transferase</keyword>
<dbReference type="GO" id="GO:0016846">
    <property type="term" value="F:carbon-sulfur lyase activity"/>
    <property type="evidence" value="ECO:0007669"/>
    <property type="project" value="TreeGrafter"/>
</dbReference>
<dbReference type="EC" id="2.5.1.-" evidence="3"/>
<dbReference type="Proteomes" id="UP000321436">
    <property type="component" value="Unassembled WGS sequence"/>
</dbReference>
<dbReference type="InterPro" id="IPR015422">
    <property type="entry name" value="PyrdxlP-dep_Trfase_small"/>
</dbReference>
<evidence type="ECO:0000256" key="2">
    <source>
        <dbReference type="ARBA" id="ARBA00022898"/>
    </source>
</evidence>
<dbReference type="GO" id="GO:0071266">
    <property type="term" value="P:'de novo' L-methionine biosynthetic process"/>
    <property type="evidence" value="ECO:0007669"/>
    <property type="project" value="UniProtKB-UniRule"/>
</dbReference>
<dbReference type="InterPro" id="IPR006234">
    <property type="entry name" value="O-succ-hSer_sulfhydrylase"/>
</dbReference>
<dbReference type="InterPro" id="IPR015424">
    <property type="entry name" value="PyrdxlP-dep_Trfase"/>
</dbReference>
<comment type="similarity">
    <text evidence="3">Belongs to the trans-sulfuration enzymes family. MetZ subfamily.</text>
</comment>
<comment type="pathway">
    <text evidence="3">Amino-acid biosynthesis; L-methionine biosynthesis via de novo pathway; L-homocysteine from O-succinyl-L-homoserine: step 1/1.</text>
</comment>
<dbReference type="InterPro" id="IPR015421">
    <property type="entry name" value="PyrdxlP-dep_Trfase_major"/>
</dbReference>
<dbReference type="Gene3D" id="3.90.1150.10">
    <property type="entry name" value="Aspartate Aminotransferase, domain 1"/>
    <property type="match status" value="1"/>
</dbReference>
<reference evidence="6 7" key="1">
    <citation type="submission" date="2019-07" db="EMBL/GenBank/DDBJ databases">
        <title>Whole genome shotgun sequence of Chitinophaga cymbidii NBRC 109752.</title>
        <authorList>
            <person name="Hosoyama A."/>
            <person name="Uohara A."/>
            <person name="Ohji S."/>
            <person name="Ichikawa N."/>
        </authorList>
    </citation>
    <scope>NUCLEOTIDE SEQUENCE [LARGE SCALE GENOMIC DNA]</scope>
    <source>
        <strain evidence="6 7">NBRC 109752</strain>
    </source>
</reference>
<dbReference type="FunFam" id="3.40.640.10:FF:000046">
    <property type="entry name" value="Cystathionine gamma-lyase"/>
    <property type="match status" value="1"/>
</dbReference>
<dbReference type="Gene3D" id="3.40.640.10">
    <property type="entry name" value="Type I PLP-dependent aspartate aminotransferase-like (Major domain)"/>
    <property type="match status" value="1"/>
</dbReference>
<feature type="modified residue" description="N6-(pyridoxal phosphate)lysine" evidence="3 4">
    <location>
        <position position="212"/>
    </location>
</feature>
<dbReference type="NCBIfam" id="NF006003">
    <property type="entry name" value="PRK08133.1"/>
    <property type="match status" value="1"/>
</dbReference>
<dbReference type="PROSITE" id="PS00868">
    <property type="entry name" value="CYS_MET_METAB_PP"/>
    <property type="match status" value="1"/>
</dbReference>
<proteinExistence type="inferred from homology"/>
<dbReference type="GO" id="GO:0019346">
    <property type="term" value="P:transsulfuration"/>
    <property type="evidence" value="ECO:0007669"/>
    <property type="project" value="InterPro"/>
</dbReference>
<dbReference type="GO" id="GO:0005737">
    <property type="term" value="C:cytoplasm"/>
    <property type="evidence" value="ECO:0007669"/>
    <property type="project" value="TreeGrafter"/>
</dbReference>
<dbReference type="AlphaFoldDB" id="A0A512RRQ5"/>
<dbReference type="GO" id="GO:0071268">
    <property type="term" value="P:homocysteine biosynthetic process"/>
    <property type="evidence" value="ECO:0007669"/>
    <property type="project" value="InterPro"/>
</dbReference>
<keyword evidence="3" id="KW-0486">Methionine biosynthesis</keyword>
<evidence type="ECO:0000256" key="3">
    <source>
        <dbReference type="HAMAP-Rule" id="MF_02056"/>
    </source>
</evidence>
<evidence type="ECO:0000313" key="7">
    <source>
        <dbReference type="Proteomes" id="UP000321436"/>
    </source>
</evidence>
<name>A0A512RRQ5_9BACT</name>
<keyword evidence="7" id="KW-1185">Reference proteome</keyword>